<dbReference type="InterPro" id="IPR012545">
    <property type="entry name" value="DUF1697"/>
</dbReference>
<proteinExistence type="predicted"/>
<sequence>MSQGSSSVWGVFLRGINLGNRRMKMAELKTCLEAAGCSEVKTVAASGNARVVTQGQPEAIKARVEKAIAGQFGFEVGVILRAKDELQAMLDDNPFGSLDRKADLTRHVLMFDQDLPADIALESRPGDTEILRMDPREVYIAAYKQPNGRYTEHVEEVLKPLYAKLGKGNLDTMRNWNTIEKML</sequence>
<reference evidence="1" key="1">
    <citation type="submission" date="2022-06" db="EMBL/GenBank/DDBJ databases">
        <title>Devosia sp. XJ19-45 genome assembly.</title>
        <authorList>
            <person name="Li B."/>
            <person name="Cai M."/>
            <person name="Nie G."/>
            <person name="Li W."/>
        </authorList>
    </citation>
    <scope>NUCLEOTIDE SEQUENCE</scope>
    <source>
        <strain evidence="1">XJ19-45</strain>
    </source>
</reference>
<evidence type="ECO:0000313" key="2">
    <source>
        <dbReference type="Proteomes" id="UP001060275"/>
    </source>
</evidence>
<dbReference type="SUPFAM" id="SSF160379">
    <property type="entry name" value="SP0830-like"/>
    <property type="match status" value="1"/>
</dbReference>
<dbReference type="EMBL" id="JAMWDU010000002">
    <property type="protein sequence ID" value="MCP8886499.1"/>
    <property type="molecule type" value="Genomic_DNA"/>
</dbReference>
<keyword evidence="2" id="KW-1185">Reference proteome</keyword>
<gene>
    <name evidence="1" type="ORF">NF348_05230</name>
</gene>
<dbReference type="RefSeq" id="WP_254673811.1">
    <property type="nucleotide sequence ID" value="NZ_JAMWDU010000002.1"/>
</dbReference>
<dbReference type="PIRSF" id="PIRSF008502">
    <property type="entry name" value="UCP008502"/>
    <property type="match status" value="1"/>
</dbReference>
<comment type="caution">
    <text evidence="1">The sequence shown here is derived from an EMBL/GenBank/DDBJ whole genome shotgun (WGS) entry which is preliminary data.</text>
</comment>
<dbReference type="PANTHER" id="PTHR36439:SF1">
    <property type="entry name" value="DUF1697 DOMAIN-CONTAINING PROTEIN"/>
    <property type="match status" value="1"/>
</dbReference>
<dbReference type="Proteomes" id="UP001060275">
    <property type="component" value="Unassembled WGS sequence"/>
</dbReference>
<dbReference type="PANTHER" id="PTHR36439">
    <property type="entry name" value="BLL4334 PROTEIN"/>
    <property type="match status" value="1"/>
</dbReference>
<evidence type="ECO:0000313" key="1">
    <source>
        <dbReference type="EMBL" id="MCP8886499.1"/>
    </source>
</evidence>
<dbReference type="Pfam" id="PF08002">
    <property type="entry name" value="DUF1697"/>
    <property type="match status" value="1"/>
</dbReference>
<organism evidence="1 2">
    <name type="scientific">Devosia ureilytica</name>
    <dbReference type="NCBI Taxonomy" id="2952754"/>
    <lineage>
        <taxon>Bacteria</taxon>
        <taxon>Pseudomonadati</taxon>
        <taxon>Pseudomonadota</taxon>
        <taxon>Alphaproteobacteria</taxon>
        <taxon>Hyphomicrobiales</taxon>
        <taxon>Devosiaceae</taxon>
        <taxon>Devosia</taxon>
    </lineage>
</organism>
<protein>
    <submittedName>
        <fullName evidence="1">DUF1697 domain-containing protein</fullName>
    </submittedName>
</protein>
<name>A0A9Q4AMG2_9HYPH</name>
<accession>A0A9Q4AMG2</accession>
<dbReference type="AlphaFoldDB" id="A0A9Q4AMG2"/>
<dbReference type="Gene3D" id="3.30.70.1280">
    <property type="entry name" value="SP0830-like domains"/>
    <property type="match status" value="1"/>
</dbReference>